<proteinExistence type="predicted"/>
<dbReference type="RefSeq" id="WP_378112273.1">
    <property type="nucleotide sequence ID" value="NZ_JBHSNC010000041.1"/>
</dbReference>
<evidence type="ECO:0000313" key="1">
    <source>
        <dbReference type="EMBL" id="MFC5530327.1"/>
    </source>
</evidence>
<comment type="caution">
    <text evidence="1">The sequence shown here is derived from an EMBL/GenBank/DDBJ whole genome shotgun (WGS) entry which is preliminary data.</text>
</comment>
<dbReference type="Proteomes" id="UP001596108">
    <property type="component" value="Unassembled WGS sequence"/>
</dbReference>
<sequence length="189" mass="21610">MNKKDAGISRYIDSIVLATDLTKGIDFEVASFVVMDDYYDVFSLGGFLGTSSNKILLTTKSNLLHRVKESIKNEDQLLIAETPFPKHNNQAFFKIHGRIDIDLATELGLGVVKMNGEYMLYFPFSKGNPSDAILEMLLLKVYFQLLHPLELDEKLKLTLEKNEDLIITYLKIDGRKHVNRLKEIFSQHN</sequence>
<name>A0ABW0R3D7_9BACL</name>
<keyword evidence="2" id="KW-1185">Reference proteome</keyword>
<reference evidence="2" key="1">
    <citation type="journal article" date="2019" name="Int. J. Syst. Evol. Microbiol.">
        <title>The Global Catalogue of Microorganisms (GCM) 10K type strain sequencing project: providing services to taxonomists for standard genome sequencing and annotation.</title>
        <authorList>
            <consortium name="The Broad Institute Genomics Platform"/>
            <consortium name="The Broad Institute Genome Sequencing Center for Infectious Disease"/>
            <person name="Wu L."/>
            <person name="Ma J."/>
        </authorList>
    </citation>
    <scope>NUCLEOTIDE SEQUENCE [LARGE SCALE GENOMIC DNA]</scope>
    <source>
        <strain evidence="2">CGMCC 1.18578</strain>
    </source>
</reference>
<protein>
    <recommendedName>
        <fullName evidence="3">NurA domain-containing protein</fullName>
    </recommendedName>
</protein>
<evidence type="ECO:0000313" key="2">
    <source>
        <dbReference type="Proteomes" id="UP001596108"/>
    </source>
</evidence>
<gene>
    <name evidence="1" type="ORF">ACFPQ4_12895</name>
</gene>
<accession>A0ABW0R3D7</accession>
<organism evidence="1 2">
    <name type="scientific">Cohnella yongneupensis</name>
    <dbReference type="NCBI Taxonomy" id="425006"/>
    <lineage>
        <taxon>Bacteria</taxon>
        <taxon>Bacillati</taxon>
        <taxon>Bacillota</taxon>
        <taxon>Bacilli</taxon>
        <taxon>Bacillales</taxon>
        <taxon>Paenibacillaceae</taxon>
        <taxon>Cohnella</taxon>
    </lineage>
</organism>
<dbReference type="EMBL" id="JBHSNC010000041">
    <property type="protein sequence ID" value="MFC5530327.1"/>
    <property type="molecule type" value="Genomic_DNA"/>
</dbReference>
<evidence type="ECO:0008006" key="3">
    <source>
        <dbReference type="Google" id="ProtNLM"/>
    </source>
</evidence>